<dbReference type="InterPro" id="IPR011047">
    <property type="entry name" value="Quinoprotein_ADH-like_sf"/>
</dbReference>
<dbReference type="InterPro" id="IPR020472">
    <property type="entry name" value="WD40_PAC1"/>
</dbReference>
<accession>A0A9D4P5X2</accession>
<evidence type="ECO:0000313" key="10">
    <source>
        <dbReference type="EMBL" id="KAH7645300.1"/>
    </source>
</evidence>
<dbReference type="PROSITE" id="PS50294">
    <property type="entry name" value="WD_REPEATS_REGION"/>
    <property type="match status" value="6"/>
</dbReference>
<name>A0A9D4P5X2_DERFA</name>
<comment type="subcellular location">
    <subcellularLocation>
        <location evidence="1">Nucleus</location>
        <location evidence="1">Nucleolus</location>
    </subcellularLocation>
</comment>
<feature type="repeat" description="WD" evidence="6">
    <location>
        <begin position="669"/>
        <end position="710"/>
    </location>
</feature>
<dbReference type="InterPro" id="IPR036322">
    <property type="entry name" value="WD40_repeat_dom_sf"/>
</dbReference>
<dbReference type="Gene3D" id="2.130.10.10">
    <property type="entry name" value="YVTN repeat-like/Quinoprotein amine dehydrogenase"/>
    <property type="match status" value="4"/>
</dbReference>
<comment type="caution">
    <text evidence="10">The sequence shown here is derived from an EMBL/GenBank/DDBJ whole genome shotgun (WGS) entry which is preliminary data.</text>
</comment>
<dbReference type="InterPro" id="IPR015943">
    <property type="entry name" value="WD40/YVTN_repeat-like_dom_sf"/>
</dbReference>
<dbReference type="AlphaFoldDB" id="A0A9D4P5X2"/>
<dbReference type="InterPro" id="IPR001680">
    <property type="entry name" value="WD40_rpt"/>
</dbReference>
<protein>
    <submittedName>
        <fullName evidence="10">Wd repeat-containing poc1 centriolar protein-like protein</fullName>
    </submittedName>
</protein>
<proteinExistence type="inferred from homology"/>
<organism evidence="10">
    <name type="scientific">Dermatophagoides farinae</name>
    <name type="common">American house dust mite</name>
    <dbReference type="NCBI Taxonomy" id="6954"/>
    <lineage>
        <taxon>Eukaryota</taxon>
        <taxon>Metazoa</taxon>
        <taxon>Ecdysozoa</taxon>
        <taxon>Arthropoda</taxon>
        <taxon>Chelicerata</taxon>
        <taxon>Arachnida</taxon>
        <taxon>Acari</taxon>
        <taxon>Acariformes</taxon>
        <taxon>Sarcoptiformes</taxon>
        <taxon>Astigmata</taxon>
        <taxon>Psoroptidia</taxon>
        <taxon>Analgoidea</taxon>
        <taxon>Pyroglyphidae</taxon>
        <taxon>Dermatophagoidinae</taxon>
        <taxon>Dermatophagoides</taxon>
    </lineage>
</organism>
<dbReference type="InterPro" id="IPR051570">
    <property type="entry name" value="TBC1_cilium_biogenesis"/>
</dbReference>
<dbReference type="PRINTS" id="PR00320">
    <property type="entry name" value="GPROTEINBRPT"/>
</dbReference>
<feature type="domain" description="Small-subunit processome Utp12" evidence="9">
    <location>
        <begin position="859"/>
        <end position="960"/>
    </location>
</feature>
<evidence type="ECO:0000256" key="5">
    <source>
        <dbReference type="ARBA" id="ARBA00038229"/>
    </source>
</evidence>
<dbReference type="EMBL" id="SDOV01000001">
    <property type="protein sequence ID" value="KAH7645300.1"/>
    <property type="molecule type" value="Genomic_DNA"/>
</dbReference>
<dbReference type="SMART" id="SM00320">
    <property type="entry name" value="WD40"/>
    <property type="match status" value="11"/>
</dbReference>
<feature type="coiled-coil region" evidence="7">
    <location>
        <begin position="798"/>
        <end position="828"/>
    </location>
</feature>
<dbReference type="PROSITE" id="PS50082">
    <property type="entry name" value="WD_REPEATS_2"/>
    <property type="match status" value="6"/>
</dbReference>
<evidence type="ECO:0000256" key="4">
    <source>
        <dbReference type="ARBA" id="ARBA00023242"/>
    </source>
</evidence>
<comment type="similarity">
    <text evidence="5">Belongs to the WD repeat WDR3/UTP12 family.</text>
</comment>
<feature type="region of interest" description="Disordered" evidence="8">
    <location>
        <begin position="770"/>
        <end position="792"/>
    </location>
</feature>
<dbReference type="PANTHER" id="PTHR19853">
    <property type="entry name" value="WD REPEAT CONTAINING PROTEIN 3 WDR3"/>
    <property type="match status" value="1"/>
</dbReference>
<feature type="repeat" description="WD" evidence="6">
    <location>
        <begin position="627"/>
        <end position="668"/>
    </location>
</feature>
<dbReference type="CDD" id="cd00200">
    <property type="entry name" value="WD40"/>
    <property type="match status" value="1"/>
</dbReference>
<dbReference type="GO" id="GO:0032040">
    <property type="term" value="C:small-subunit processome"/>
    <property type="evidence" value="ECO:0007669"/>
    <property type="project" value="TreeGrafter"/>
</dbReference>
<dbReference type="GO" id="GO:0030490">
    <property type="term" value="P:maturation of SSU-rRNA"/>
    <property type="evidence" value="ECO:0007669"/>
    <property type="project" value="TreeGrafter"/>
</dbReference>
<feature type="compositionally biased region" description="Polar residues" evidence="8">
    <location>
        <begin position="770"/>
        <end position="782"/>
    </location>
</feature>
<keyword evidence="3" id="KW-0677">Repeat</keyword>
<feature type="compositionally biased region" description="Basic and acidic residues" evidence="8">
    <location>
        <begin position="783"/>
        <end position="792"/>
    </location>
</feature>
<evidence type="ECO:0000256" key="6">
    <source>
        <dbReference type="PROSITE-ProRule" id="PRU00221"/>
    </source>
</evidence>
<dbReference type="Pfam" id="PF25172">
    <property type="entry name" value="Beta-prop_WDR3_2nd"/>
    <property type="match status" value="1"/>
</dbReference>
<evidence type="ECO:0000256" key="8">
    <source>
        <dbReference type="SAM" id="MobiDB-lite"/>
    </source>
</evidence>
<sequence>MGITKQYLRWTAAEKFGVIGSPCQAIQLLHQWPGMTMTDRICATAACEDIVFWDLKTCQQIERIDINDDDGSNSSSAMTKNSMISCMAFNDKSMVICSGHHDGSIRLFDCQEDRKLKVIFSGHRGCVTCIALDQTGLRIASGGKDTEIVIWDVANQSGLFRLKGHKGPVNKLEFMRQHPWILISASSDTYIKLWDLETQHCFRTIVGHHTEVWSFVLLRNDTEIISGGSDSELKVWKITFAEDEQEDFQKKLAESRAKRLKRLQLLGDDNHDDDDINNDEDVDNFILIENFGTILRKSMEKLTNIFVDQTERLLVCHGKDNFIELFKIRSNEEISMKMKKRIRKEKKRRLNEEDLNNDNEMEKIESTIISDEIERLDSIKSVAKIRSIDVRFIRSIDGEQEYRLSILLCNNQIEFQQILIKSIKNQTIESKQLSIINTMGHRNDIRTIAISSDSLSILTASSDSIKLWNKSSCRCTNTINDGIEYPLCMTFVPGNKHAIVGTKTGKIQIINLLSASIQSTIDDGVGQPIWSLNLLPNLTGIVTGCEDKSVKFWSFNLIFEQQNDDQQQQQQSTESKILTLNHERTLSVDEGVICTKVSPNSKFIAVAMLDSCVKIYFCDSHKFFLSLYGHKLPVLCMDISYDNRLIVTGSSDKNIKIWGMDFGDCHRSLFAHDDNILCLQFVPKTHHFFTTSKDHRIKMWDADTFEKITSLEGHHGEIWAMAIAPNGKYMVTASHDKSIRLWQKTQEPLILEEEKELENEKEFDLVGESHTTVPGESSLNHQESGRAQKKTTETIRSIERLIESIDIYREEIEKLDHYNQQMTIYENQHTKSKDGEMKKPSREPCNPNLTIYRTECPRRFMLEILLRIPSNELEETLLQLPFYYIQQLLQILSELLERRWEIELICRCVCYIVRVNFGQITSCSSSMARLIDRIRQQMQLAIESVEELAGVNNVGLKYFENIFESRQNVSLFAEVLVENRMMKNNKKHKKRNNQTAPILTWN</sequence>
<dbReference type="GO" id="GO:0034388">
    <property type="term" value="C:Pwp2p-containing subcomplex of 90S preribosome"/>
    <property type="evidence" value="ECO:0007669"/>
    <property type="project" value="TreeGrafter"/>
</dbReference>
<evidence type="ECO:0000256" key="2">
    <source>
        <dbReference type="ARBA" id="ARBA00022574"/>
    </source>
</evidence>
<reference evidence="10" key="1">
    <citation type="submission" date="2020-06" db="EMBL/GenBank/DDBJ databases">
        <authorList>
            <person name="Ji K."/>
            <person name="Li J."/>
        </authorList>
    </citation>
    <scope>NUCLEOTIDE SEQUENCE</scope>
    <source>
        <strain evidence="10">JKM2019</strain>
        <tissue evidence="10">Whole body</tissue>
    </source>
</reference>
<keyword evidence="7" id="KW-0175">Coiled coil</keyword>
<evidence type="ECO:0000256" key="3">
    <source>
        <dbReference type="ARBA" id="ARBA00022737"/>
    </source>
</evidence>
<feature type="repeat" description="WD" evidence="6">
    <location>
        <begin position="711"/>
        <end position="743"/>
    </location>
</feature>
<dbReference type="PANTHER" id="PTHR19853:SF0">
    <property type="entry name" value="WD REPEAT-CONTAINING PROTEIN 3"/>
    <property type="match status" value="1"/>
</dbReference>
<dbReference type="InterPro" id="IPR019775">
    <property type="entry name" value="WD40_repeat_CS"/>
</dbReference>
<dbReference type="GO" id="GO:0030515">
    <property type="term" value="F:snoRNA binding"/>
    <property type="evidence" value="ECO:0007669"/>
    <property type="project" value="TreeGrafter"/>
</dbReference>
<dbReference type="SUPFAM" id="SSF50998">
    <property type="entry name" value="Quinoprotein alcohol dehydrogenase-like"/>
    <property type="match status" value="1"/>
</dbReference>
<feature type="repeat" description="WD" evidence="6">
    <location>
        <begin position="162"/>
        <end position="204"/>
    </location>
</feature>
<dbReference type="SUPFAM" id="SSF50978">
    <property type="entry name" value="WD40 repeat-like"/>
    <property type="match status" value="1"/>
</dbReference>
<dbReference type="PROSITE" id="PS00678">
    <property type="entry name" value="WD_REPEATS_1"/>
    <property type="match status" value="2"/>
</dbReference>
<dbReference type="Pfam" id="PF25173">
    <property type="entry name" value="Beta-prop_WDR3_1st"/>
    <property type="match status" value="1"/>
</dbReference>
<dbReference type="Proteomes" id="UP000828236">
    <property type="component" value="Unassembled WGS sequence"/>
</dbReference>
<dbReference type="Pfam" id="PF04003">
    <property type="entry name" value="Utp12"/>
    <property type="match status" value="1"/>
</dbReference>
<keyword evidence="4" id="KW-0539">Nucleus</keyword>
<feature type="repeat" description="WD" evidence="6">
    <location>
        <begin position="205"/>
        <end position="246"/>
    </location>
</feature>
<evidence type="ECO:0000256" key="1">
    <source>
        <dbReference type="ARBA" id="ARBA00004604"/>
    </source>
</evidence>
<gene>
    <name evidence="10" type="ORF">HUG17_0838</name>
</gene>
<evidence type="ECO:0000256" key="7">
    <source>
        <dbReference type="SAM" id="Coils"/>
    </source>
</evidence>
<dbReference type="FunFam" id="2.130.10.10:FF:000178">
    <property type="entry name" value="WD repeat domain 3"/>
    <property type="match status" value="1"/>
</dbReference>
<dbReference type="OrthoDB" id="407922at2759"/>
<evidence type="ECO:0000259" key="9">
    <source>
        <dbReference type="Pfam" id="PF04003"/>
    </source>
</evidence>
<keyword evidence="2 6" id="KW-0853">WD repeat</keyword>
<dbReference type="FunFam" id="2.130.10.10:FF:000157">
    <property type="entry name" value="WD repeat domain 3"/>
    <property type="match status" value="1"/>
</dbReference>
<feature type="repeat" description="WD" evidence="6">
    <location>
        <begin position="120"/>
        <end position="161"/>
    </location>
</feature>
<dbReference type="InterPro" id="IPR007148">
    <property type="entry name" value="SSU_processome_Utp12"/>
</dbReference>
<reference evidence="10" key="2">
    <citation type="journal article" date="2021" name="World Allergy Organ. J.">
        <title>Chromosome-level assembly of Dermatophagoides farinae genome and transcriptome reveals two novel allergens Der f 37 and Der f 39.</title>
        <authorList>
            <person name="Chen J."/>
            <person name="Cai Z."/>
            <person name="Fan D."/>
            <person name="Hu J."/>
            <person name="Hou Y."/>
            <person name="He Y."/>
            <person name="Zhang Z."/>
            <person name="Zhao Z."/>
            <person name="Gao P."/>
            <person name="Hu W."/>
            <person name="Sun J."/>
            <person name="Li J."/>
            <person name="Ji K."/>
        </authorList>
    </citation>
    <scope>NUCLEOTIDE SEQUENCE</scope>
    <source>
        <strain evidence="10">JKM2019</strain>
    </source>
</reference>